<gene>
    <name evidence="1" type="ORF">C8A03DRAFT_36786</name>
</gene>
<evidence type="ECO:0000313" key="1">
    <source>
        <dbReference type="EMBL" id="KAK4235379.1"/>
    </source>
</evidence>
<dbReference type="Proteomes" id="UP001303760">
    <property type="component" value="Unassembled WGS sequence"/>
</dbReference>
<name>A0AAN7C4T8_9PEZI</name>
<feature type="non-terminal residue" evidence="1">
    <location>
        <position position="79"/>
    </location>
</feature>
<keyword evidence="2" id="KW-1185">Reference proteome</keyword>
<comment type="caution">
    <text evidence="1">The sequence shown here is derived from an EMBL/GenBank/DDBJ whole genome shotgun (WGS) entry which is preliminary data.</text>
</comment>
<reference evidence="1" key="1">
    <citation type="journal article" date="2023" name="Mol. Phylogenet. Evol.">
        <title>Genome-scale phylogeny and comparative genomics of the fungal order Sordariales.</title>
        <authorList>
            <person name="Hensen N."/>
            <person name="Bonometti L."/>
            <person name="Westerberg I."/>
            <person name="Brannstrom I.O."/>
            <person name="Guillou S."/>
            <person name="Cros-Aarteil S."/>
            <person name="Calhoun S."/>
            <person name="Haridas S."/>
            <person name="Kuo A."/>
            <person name="Mondo S."/>
            <person name="Pangilinan J."/>
            <person name="Riley R."/>
            <person name="LaButti K."/>
            <person name="Andreopoulos B."/>
            <person name="Lipzen A."/>
            <person name="Chen C."/>
            <person name="Yan M."/>
            <person name="Daum C."/>
            <person name="Ng V."/>
            <person name="Clum A."/>
            <person name="Steindorff A."/>
            <person name="Ohm R.A."/>
            <person name="Martin F."/>
            <person name="Silar P."/>
            <person name="Natvig D.O."/>
            <person name="Lalanne C."/>
            <person name="Gautier V."/>
            <person name="Ament-Velasquez S.L."/>
            <person name="Kruys A."/>
            <person name="Hutchinson M.I."/>
            <person name="Powell A.J."/>
            <person name="Barry K."/>
            <person name="Miller A.N."/>
            <person name="Grigoriev I.V."/>
            <person name="Debuchy R."/>
            <person name="Gladieux P."/>
            <person name="Hiltunen Thoren M."/>
            <person name="Johannesson H."/>
        </authorList>
    </citation>
    <scope>NUCLEOTIDE SEQUENCE</scope>
    <source>
        <strain evidence="1">CBS 532.94</strain>
    </source>
</reference>
<dbReference type="EMBL" id="MU860273">
    <property type="protein sequence ID" value="KAK4235379.1"/>
    <property type="molecule type" value="Genomic_DNA"/>
</dbReference>
<evidence type="ECO:0000313" key="2">
    <source>
        <dbReference type="Proteomes" id="UP001303760"/>
    </source>
</evidence>
<proteinExistence type="predicted"/>
<protein>
    <submittedName>
        <fullName evidence="1">Uncharacterized protein</fullName>
    </submittedName>
</protein>
<organism evidence="1 2">
    <name type="scientific">Achaetomium macrosporum</name>
    <dbReference type="NCBI Taxonomy" id="79813"/>
    <lineage>
        <taxon>Eukaryota</taxon>
        <taxon>Fungi</taxon>
        <taxon>Dikarya</taxon>
        <taxon>Ascomycota</taxon>
        <taxon>Pezizomycotina</taxon>
        <taxon>Sordariomycetes</taxon>
        <taxon>Sordariomycetidae</taxon>
        <taxon>Sordariales</taxon>
        <taxon>Chaetomiaceae</taxon>
        <taxon>Achaetomium</taxon>
    </lineage>
</organism>
<reference evidence="1" key="2">
    <citation type="submission" date="2023-05" db="EMBL/GenBank/DDBJ databases">
        <authorList>
            <consortium name="Lawrence Berkeley National Laboratory"/>
            <person name="Steindorff A."/>
            <person name="Hensen N."/>
            <person name="Bonometti L."/>
            <person name="Westerberg I."/>
            <person name="Brannstrom I.O."/>
            <person name="Guillou S."/>
            <person name="Cros-Aarteil S."/>
            <person name="Calhoun S."/>
            <person name="Haridas S."/>
            <person name="Kuo A."/>
            <person name="Mondo S."/>
            <person name="Pangilinan J."/>
            <person name="Riley R."/>
            <person name="Labutti K."/>
            <person name="Andreopoulos B."/>
            <person name="Lipzen A."/>
            <person name="Chen C."/>
            <person name="Yanf M."/>
            <person name="Daum C."/>
            <person name="Ng V."/>
            <person name="Clum A."/>
            <person name="Ohm R."/>
            <person name="Martin F."/>
            <person name="Silar P."/>
            <person name="Natvig D."/>
            <person name="Lalanne C."/>
            <person name="Gautier V."/>
            <person name="Ament-Velasquez S.L."/>
            <person name="Kruys A."/>
            <person name="Hutchinson M.I."/>
            <person name="Powell A.J."/>
            <person name="Barry K."/>
            <person name="Miller A.N."/>
            <person name="Grigoriev I.V."/>
            <person name="Debuchy R."/>
            <person name="Gladieux P."/>
            <person name="Thoren M.H."/>
            <person name="Johannesson H."/>
        </authorList>
    </citation>
    <scope>NUCLEOTIDE SEQUENCE</scope>
    <source>
        <strain evidence="1">CBS 532.94</strain>
    </source>
</reference>
<dbReference type="AlphaFoldDB" id="A0AAN7C4T8"/>
<sequence length="79" mass="8878">MTSNIRKTELKLKGAVVPKDQVTARAQFWFDEEARPPDHKTECLEILKTSKIVYPGVNFGSNSSTATQVSIVTTYFLML</sequence>
<accession>A0AAN7C4T8</accession>